<evidence type="ECO:0000313" key="3">
    <source>
        <dbReference type="EMBL" id="QYM80168.1"/>
    </source>
</evidence>
<organism evidence="3 4">
    <name type="scientific">Horticoccus luteus</name>
    <dbReference type="NCBI Taxonomy" id="2862869"/>
    <lineage>
        <taxon>Bacteria</taxon>
        <taxon>Pseudomonadati</taxon>
        <taxon>Verrucomicrobiota</taxon>
        <taxon>Opitutia</taxon>
        <taxon>Opitutales</taxon>
        <taxon>Opitutaceae</taxon>
        <taxon>Horticoccus</taxon>
    </lineage>
</organism>
<dbReference type="RefSeq" id="WP_220164961.1">
    <property type="nucleotide sequence ID" value="NZ_CP080507.1"/>
</dbReference>
<gene>
    <name evidence="3" type="ORF">K0B96_06010</name>
</gene>
<dbReference type="EMBL" id="CP080507">
    <property type="protein sequence ID" value="QYM80168.1"/>
    <property type="molecule type" value="Genomic_DNA"/>
</dbReference>
<dbReference type="InterPro" id="IPR050194">
    <property type="entry name" value="Glycosyltransferase_grp1"/>
</dbReference>
<dbReference type="PANTHER" id="PTHR45947:SF3">
    <property type="entry name" value="SULFOQUINOVOSYL TRANSFERASE SQD2"/>
    <property type="match status" value="1"/>
</dbReference>
<dbReference type="GO" id="GO:0016757">
    <property type="term" value="F:glycosyltransferase activity"/>
    <property type="evidence" value="ECO:0007669"/>
    <property type="project" value="InterPro"/>
</dbReference>
<dbReference type="InterPro" id="IPR001296">
    <property type="entry name" value="Glyco_trans_1"/>
</dbReference>
<dbReference type="PANTHER" id="PTHR45947">
    <property type="entry name" value="SULFOQUINOVOSYL TRANSFERASE SQD2"/>
    <property type="match status" value="1"/>
</dbReference>
<feature type="domain" description="Glycosyl transferase family 1" evidence="1">
    <location>
        <begin position="177"/>
        <end position="332"/>
    </location>
</feature>
<dbReference type="SUPFAM" id="SSF53756">
    <property type="entry name" value="UDP-Glycosyltransferase/glycogen phosphorylase"/>
    <property type="match status" value="1"/>
</dbReference>
<dbReference type="Pfam" id="PF00534">
    <property type="entry name" value="Glycos_transf_1"/>
    <property type="match status" value="1"/>
</dbReference>
<dbReference type="AlphaFoldDB" id="A0A8F9XKY7"/>
<keyword evidence="4" id="KW-1185">Reference proteome</keyword>
<evidence type="ECO:0000259" key="1">
    <source>
        <dbReference type="Pfam" id="PF00534"/>
    </source>
</evidence>
<feature type="domain" description="Glycosyltransferase subfamily 4-like N-terminal" evidence="2">
    <location>
        <begin position="13"/>
        <end position="157"/>
    </location>
</feature>
<evidence type="ECO:0000313" key="4">
    <source>
        <dbReference type="Proteomes" id="UP000825051"/>
    </source>
</evidence>
<dbReference type="Proteomes" id="UP000825051">
    <property type="component" value="Chromosome"/>
</dbReference>
<dbReference type="Pfam" id="PF13439">
    <property type="entry name" value="Glyco_transf_4"/>
    <property type="match status" value="1"/>
</dbReference>
<name>A0A8F9XKY7_9BACT</name>
<reference evidence="3" key="1">
    <citation type="submission" date="2021-08" db="EMBL/GenBank/DDBJ databases">
        <title>Genome of a novel bacterium of the phylum Verrucomicrobia, Oleiharenicola sp. KSB-15.</title>
        <authorList>
            <person name="Chung J.-H."/>
            <person name="Ahn J.-H."/>
            <person name="Yoon Y."/>
            <person name="Kim D.-Y."/>
            <person name="An S.-H."/>
            <person name="Park I."/>
            <person name="Yeon J."/>
        </authorList>
    </citation>
    <scope>NUCLEOTIDE SEQUENCE</scope>
    <source>
        <strain evidence="3">KSB-15</strain>
    </source>
</reference>
<proteinExistence type="predicted"/>
<accession>A0A8F9XKY7</accession>
<dbReference type="InterPro" id="IPR028098">
    <property type="entry name" value="Glyco_trans_4-like_N"/>
</dbReference>
<dbReference type="Gene3D" id="3.40.50.2000">
    <property type="entry name" value="Glycogen Phosphorylase B"/>
    <property type="match status" value="2"/>
</dbReference>
<dbReference type="CDD" id="cd03811">
    <property type="entry name" value="GT4_GT28_WabH-like"/>
    <property type="match status" value="1"/>
</dbReference>
<dbReference type="KEGG" id="ole:K0B96_06010"/>
<evidence type="ECO:0000259" key="2">
    <source>
        <dbReference type="Pfam" id="PF13439"/>
    </source>
</evidence>
<protein>
    <submittedName>
        <fullName evidence="3">Glycosyltransferase</fullName>
    </submittedName>
</protein>
<sequence>MKILLVQDYLRSGGTERQSILLANEFAHAGHTVGLLTFRPGGPLAPTVSNAVSRLTLQPVDLHLDWFAPGLVSRARRFAPAVILCMGRMANCYSGHLQRRLPSCAIVGTLRTGKPLPWLFRRSLPRVRHVVANSREARDHALVEQRLAPARSSVIYNSLVFPANTPQSLPSSPRGTVRAVHGARDSTTVLLNVAMFRPEKNQRELIEIAAGLPAELDWQLWLAGDGPARAACEQLAEARGLTARVKFLGWQKDPSALYAGGDIAVHASTSESLSNFLIEAQAHGLPAVACAAQGIRECFIPGETGVVLRPGDRHGFRAAVLRFAEADPLRAARARAFARETFDVTRQVDAYLDLFLRLATPIS</sequence>